<dbReference type="STRING" id="407821.A0A087TLX7"/>
<proteinExistence type="predicted"/>
<evidence type="ECO:0000313" key="3">
    <source>
        <dbReference type="Proteomes" id="UP000054359"/>
    </source>
</evidence>
<dbReference type="OrthoDB" id="5775605at2759"/>
<accession>A0A087TLX7</accession>
<dbReference type="EMBL" id="KK115822">
    <property type="protein sequence ID" value="KFM66116.1"/>
    <property type="molecule type" value="Genomic_DNA"/>
</dbReference>
<reference evidence="2 3" key="1">
    <citation type="submission" date="2013-11" db="EMBL/GenBank/DDBJ databases">
        <title>Genome sequencing of Stegodyphus mimosarum.</title>
        <authorList>
            <person name="Bechsgaard J."/>
        </authorList>
    </citation>
    <scope>NUCLEOTIDE SEQUENCE [LARGE SCALE GENOMIC DNA]</scope>
</reference>
<sequence length="92" mass="10268">MGGVYTNTVVLQHHNVVMTRTDKVYNVRCTYEVTSRNISFGMMPIRDPDTMQVTASPEAPLPKIVILGMEGREASTVRIGDKLTFRIEIPDG</sequence>
<feature type="non-terminal residue" evidence="2">
    <location>
        <position position="92"/>
    </location>
</feature>
<dbReference type="PROSITE" id="PS51034">
    <property type="entry name" value="ZP_2"/>
    <property type="match status" value="1"/>
</dbReference>
<evidence type="ECO:0000313" key="2">
    <source>
        <dbReference type="EMBL" id="KFM66116.1"/>
    </source>
</evidence>
<dbReference type="Proteomes" id="UP000054359">
    <property type="component" value="Unassembled WGS sequence"/>
</dbReference>
<protein>
    <recommendedName>
        <fullName evidence="1">ZP domain-containing protein</fullName>
    </recommendedName>
</protein>
<feature type="domain" description="ZP" evidence="1">
    <location>
        <begin position="1"/>
        <end position="92"/>
    </location>
</feature>
<gene>
    <name evidence="2" type="ORF">X975_11003</name>
</gene>
<dbReference type="InterPro" id="IPR001507">
    <property type="entry name" value="ZP_dom"/>
</dbReference>
<keyword evidence="3" id="KW-1185">Reference proteome</keyword>
<evidence type="ECO:0000259" key="1">
    <source>
        <dbReference type="PROSITE" id="PS51034"/>
    </source>
</evidence>
<dbReference type="AlphaFoldDB" id="A0A087TLX7"/>
<organism evidence="2 3">
    <name type="scientific">Stegodyphus mimosarum</name>
    <name type="common">African social velvet spider</name>
    <dbReference type="NCBI Taxonomy" id="407821"/>
    <lineage>
        <taxon>Eukaryota</taxon>
        <taxon>Metazoa</taxon>
        <taxon>Ecdysozoa</taxon>
        <taxon>Arthropoda</taxon>
        <taxon>Chelicerata</taxon>
        <taxon>Arachnida</taxon>
        <taxon>Araneae</taxon>
        <taxon>Araneomorphae</taxon>
        <taxon>Entelegynae</taxon>
        <taxon>Eresoidea</taxon>
        <taxon>Eresidae</taxon>
        <taxon>Stegodyphus</taxon>
    </lineage>
</organism>
<name>A0A087TLX7_STEMI</name>